<feature type="chain" id="PRO_5042236825" evidence="2">
    <location>
        <begin position="23"/>
        <end position="173"/>
    </location>
</feature>
<keyword evidence="1" id="KW-0812">Transmembrane</keyword>
<protein>
    <submittedName>
        <fullName evidence="3">Uncharacterized protein</fullName>
    </submittedName>
</protein>
<proteinExistence type="predicted"/>
<keyword evidence="1" id="KW-1133">Transmembrane helix</keyword>
<feature type="signal peptide" evidence="2">
    <location>
        <begin position="1"/>
        <end position="22"/>
    </location>
</feature>
<dbReference type="AlphaFoldDB" id="A0AAD4MVI2"/>
<evidence type="ECO:0000256" key="1">
    <source>
        <dbReference type="SAM" id="Phobius"/>
    </source>
</evidence>
<accession>A0AAD4MVI2</accession>
<keyword evidence="4" id="KW-1185">Reference proteome</keyword>
<feature type="transmembrane region" description="Helical" evidence="1">
    <location>
        <begin position="111"/>
        <end position="136"/>
    </location>
</feature>
<dbReference type="EMBL" id="JAKKPZ010000059">
    <property type="protein sequence ID" value="KAI1705175.1"/>
    <property type="molecule type" value="Genomic_DNA"/>
</dbReference>
<reference evidence="3" key="1">
    <citation type="submission" date="2022-01" db="EMBL/GenBank/DDBJ databases">
        <title>Genome Sequence Resource for Two Populations of Ditylenchus destructor, the Migratory Endoparasitic Phytonematode.</title>
        <authorList>
            <person name="Zhang H."/>
            <person name="Lin R."/>
            <person name="Xie B."/>
        </authorList>
    </citation>
    <scope>NUCLEOTIDE SEQUENCE</scope>
    <source>
        <strain evidence="3">BazhouSP</strain>
    </source>
</reference>
<keyword evidence="1" id="KW-0472">Membrane</keyword>
<evidence type="ECO:0000256" key="2">
    <source>
        <dbReference type="SAM" id="SignalP"/>
    </source>
</evidence>
<evidence type="ECO:0000313" key="3">
    <source>
        <dbReference type="EMBL" id="KAI1705175.1"/>
    </source>
</evidence>
<organism evidence="3 4">
    <name type="scientific">Ditylenchus destructor</name>
    <dbReference type="NCBI Taxonomy" id="166010"/>
    <lineage>
        <taxon>Eukaryota</taxon>
        <taxon>Metazoa</taxon>
        <taxon>Ecdysozoa</taxon>
        <taxon>Nematoda</taxon>
        <taxon>Chromadorea</taxon>
        <taxon>Rhabditida</taxon>
        <taxon>Tylenchina</taxon>
        <taxon>Tylenchomorpha</taxon>
        <taxon>Sphaerularioidea</taxon>
        <taxon>Anguinidae</taxon>
        <taxon>Anguininae</taxon>
        <taxon>Ditylenchus</taxon>
    </lineage>
</organism>
<dbReference type="Proteomes" id="UP001201812">
    <property type="component" value="Unassembled WGS sequence"/>
</dbReference>
<gene>
    <name evidence="3" type="ORF">DdX_13780</name>
</gene>
<comment type="caution">
    <text evidence="3">The sequence shown here is derived from an EMBL/GenBank/DDBJ whole genome shotgun (WGS) entry which is preliminary data.</text>
</comment>
<sequence length="173" mass="19172">MTLLPKIISIVAFLVLPSIALAAPLGRNPEGPAKWLNPPEPKETASIQKEVATRGRTVTNYYELVQAFKSDMQKTWTNTDQKLNNLVERVNTLEGNGEQDARLPISSAMSAFTSVSAVGITLVGFLVLFLAALAVYQITVRHCCEKVDRKLTTFSNKYYEKVDNEAKNIIRDA</sequence>
<keyword evidence="2" id="KW-0732">Signal</keyword>
<name>A0AAD4MVI2_9BILA</name>
<evidence type="ECO:0000313" key="4">
    <source>
        <dbReference type="Proteomes" id="UP001201812"/>
    </source>
</evidence>